<evidence type="ECO:0000256" key="7">
    <source>
        <dbReference type="ARBA" id="ARBA00023136"/>
    </source>
</evidence>
<reference evidence="9 10" key="1">
    <citation type="submission" date="2016-08" db="EMBL/GenBank/DDBJ databases">
        <title>Novel Firmicute Genomes.</title>
        <authorList>
            <person name="Poppleton D.I."/>
            <person name="Gribaldo S."/>
        </authorList>
    </citation>
    <scope>NUCLEOTIDE SEQUENCE [LARGE SCALE GENOMIC DNA]</scope>
    <source>
        <strain evidence="9 10">RAOx-1</strain>
    </source>
</reference>
<evidence type="ECO:0000313" key="10">
    <source>
        <dbReference type="Proteomes" id="UP000284219"/>
    </source>
</evidence>
<comment type="similarity">
    <text evidence="2">Belongs to the MreD family.</text>
</comment>
<dbReference type="Pfam" id="PF04093">
    <property type="entry name" value="MreD"/>
    <property type="match status" value="1"/>
</dbReference>
<keyword evidence="10" id="KW-1185">Reference proteome</keyword>
<evidence type="ECO:0000256" key="3">
    <source>
        <dbReference type="ARBA" id="ARBA00022475"/>
    </source>
</evidence>
<feature type="transmembrane region" description="Helical" evidence="8">
    <location>
        <begin position="31"/>
        <end position="51"/>
    </location>
</feature>
<dbReference type="AlphaFoldDB" id="A0A419SJ03"/>
<keyword evidence="6 8" id="KW-1133">Transmembrane helix</keyword>
<dbReference type="RefSeq" id="WP_170145295.1">
    <property type="nucleotide sequence ID" value="NZ_MCHY01000008.1"/>
</dbReference>
<evidence type="ECO:0000313" key="9">
    <source>
        <dbReference type="EMBL" id="RKD23898.1"/>
    </source>
</evidence>
<comment type="subcellular location">
    <subcellularLocation>
        <location evidence="1">Cell membrane</location>
        <topology evidence="1">Multi-pass membrane protein</topology>
    </subcellularLocation>
</comment>
<dbReference type="InterPro" id="IPR007227">
    <property type="entry name" value="Cell_shape_determining_MreD"/>
</dbReference>
<comment type="caution">
    <text evidence="9">The sequence shown here is derived from an EMBL/GenBank/DDBJ whole genome shotgun (WGS) entry which is preliminary data.</text>
</comment>
<keyword evidence="3" id="KW-1003">Cell membrane</keyword>
<dbReference type="GO" id="GO:0005886">
    <property type="term" value="C:plasma membrane"/>
    <property type="evidence" value="ECO:0007669"/>
    <property type="project" value="UniProtKB-SubCell"/>
</dbReference>
<dbReference type="GO" id="GO:0008360">
    <property type="term" value="P:regulation of cell shape"/>
    <property type="evidence" value="ECO:0007669"/>
    <property type="project" value="UniProtKB-KW"/>
</dbReference>
<evidence type="ECO:0000256" key="8">
    <source>
        <dbReference type="SAM" id="Phobius"/>
    </source>
</evidence>
<accession>A0A419SJ03</accession>
<name>A0A419SJ03_9BACL</name>
<feature type="transmembrane region" description="Helical" evidence="8">
    <location>
        <begin position="58"/>
        <end position="80"/>
    </location>
</feature>
<keyword evidence="4 8" id="KW-0812">Transmembrane</keyword>
<dbReference type="NCBIfam" id="TIGR03426">
    <property type="entry name" value="shape_MreD"/>
    <property type="match status" value="1"/>
</dbReference>
<evidence type="ECO:0000256" key="5">
    <source>
        <dbReference type="ARBA" id="ARBA00022960"/>
    </source>
</evidence>
<keyword evidence="5" id="KW-0133">Cell shape</keyword>
<evidence type="ECO:0000256" key="4">
    <source>
        <dbReference type="ARBA" id="ARBA00022692"/>
    </source>
</evidence>
<dbReference type="Proteomes" id="UP000284219">
    <property type="component" value="Unassembled WGS sequence"/>
</dbReference>
<evidence type="ECO:0000256" key="6">
    <source>
        <dbReference type="ARBA" id="ARBA00022989"/>
    </source>
</evidence>
<proteinExistence type="inferred from homology"/>
<organism evidence="9 10">
    <name type="scientific">Ammoniphilus oxalaticus</name>
    <dbReference type="NCBI Taxonomy" id="66863"/>
    <lineage>
        <taxon>Bacteria</taxon>
        <taxon>Bacillati</taxon>
        <taxon>Bacillota</taxon>
        <taxon>Bacilli</taxon>
        <taxon>Bacillales</taxon>
        <taxon>Paenibacillaceae</taxon>
        <taxon>Aneurinibacillus group</taxon>
        <taxon>Ammoniphilus</taxon>
    </lineage>
</organism>
<evidence type="ECO:0000256" key="1">
    <source>
        <dbReference type="ARBA" id="ARBA00004651"/>
    </source>
</evidence>
<sequence length="172" mass="19619">MRWGILIGLLVLSFILEGTIVQVFSMNAWEGSFYILPRFALVLLVFISLFVGRRKAFLLGVLIGLLFDINYTGVIGVYAFSLALIPYLSALAYQYFQLNIFLIILTVFLSVYVQESITFFLYDLFGLARGHYDLLTHLPTAAFNALVALILYQPITRFLEKISDGRQDEERI</sequence>
<protein>
    <submittedName>
        <fullName evidence="9">Rod shape-determining protein MreD</fullName>
    </submittedName>
</protein>
<gene>
    <name evidence="9" type="ORF">BEP19_05585</name>
</gene>
<feature type="transmembrane region" description="Helical" evidence="8">
    <location>
        <begin position="134"/>
        <end position="155"/>
    </location>
</feature>
<dbReference type="EMBL" id="MCHY01000008">
    <property type="protein sequence ID" value="RKD23898.1"/>
    <property type="molecule type" value="Genomic_DNA"/>
</dbReference>
<evidence type="ECO:0000256" key="2">
    <source>
        <dbReference type="ARBA" id="ARBA00007776"/>
    </source>
</evidence>
<keyword evidence="7 8" id="KW-0472">Membrane</keyword>
<feature type="transmembrane region" description="Helical" evidence="8">
    <location>
        <begin position="100"/>
        <end position="122"/>
    </location>
</feature>